<evidence type="ECO:0000256" key="3">
    <source>
        <dbReference type="ARBA" id="ARBA00022695"/>
    </source>
</evidence>
<protein>
    <submittedName>
        <fullName evidence="7">UTP--glucose-1-phosphate uridylyltransferase</fullName>
        <ecNumber evidence="7">2.7.7.9</ecNumber>
    </submittedName>
</protein>
<dbReference type="FunFam" id="2.160.10.10:FF:000001">
    <property type="entry name" value="UTP--glucose-1-phosphate uridylyltransferase"/>
    <property type="match status" value="1"/>
</dbReference>
<organism evidence="7 8">
    <name type="scientific">Oleidesulfovibrio alaskensis (strain ATCC BAA-1058 / DSM 17464 / G20)</name>
    <name type="common">Desulfovibrio alaskensis</name>
    <dbReference type="NCBI Taxonomy" id="207559"/>
    <lineage>
        <taxon>Bacteria</taxon>
        <taxon>Pseudomonadati</taxon>
        <taxon>Thermodesulfobacteriota</taxon>
        <taxon>Desulfovibrionia</taxon>
        <taxon>Desulfovibrionales</taxon>
        <taxon>Desulfovibrionaceae</taxon>
        <taxon>Oleidesulfovibrio</taxon>
    </lineage>
</organism>
<keyword evidence="8" id="KW-1185">Reference proteome</keyword>
<dbReference type="Gene3D" id="3.90.550.10">
    <property type="entry name" value="Spore Coat Polysaccharide Biosynthesis Protein SpsA, Chain A"/>
    <property type="match status" value="1"/>
</dbReference>
<dbReference type="PIRSF" id="PIRSF000806">
    <property type="entry name" value="UDPGP"/>
    <property type="match status" value="1"/>
</dbReference>
<evidence type="ECO:0000256" key="2">
    <source>
        <dbReference type="ARBA" id="ARBA00022679"/>
    </source>
</evidence>
<feature type="binding site" evidence="5">
    <location>
        <position position="183"/>
    </location>
    <ligand>
        <name>UTP</name>
        <dbReference type="ChEBI" id="CHEBI:46398"/>
    </ligand>
</feature>
<evidence type="ECO:0000256" key="6">
    <source>
        <dbReference type="SAM" id="MobiDB-lite"/>
    </source>
</evidence>
<evidence type="ECO:0000313" key="8">
    <source>
        <dbReference type="Proteomes" id="UP000002710"/>
    </source>
</evidence>
<feature type="binding site" evidence="4">
    <location>
        <position position="212"/>
    </location>
    <ligand>
        <name>substrate</name>
    </ligand>
</feature>
<dbReference type="InterPro" id="IPR029044">
    <property type="entry name" value="Nucleotide-diphossugar_trans"/>
</dbReference>
<name>Q312N0_OLEA2</name>
<evidence type="ECO:0000256" key="4">
    <source>
        <dbReference type="PIRSR" id="PIRSR000806-1"/>
    </source>
</evidence>
<evidence type="ECO:0000256" key="5">
    <source>
        <dbReference type="PIRSR" id="PIRSR000806-2"/>
    </source>
</evidence>
<feature type="binding site" evidence="5">
    <location>
        <position position="242"/>
    </location>
    <ligand>
        <name>UTP</name>
        <dbReference type="ChEBI" id="CHEBI:46398"/>
    </ligand>
</feature>
<dbReference type="EC" id="2.7.7.9" evidence="7"/>
<keyword evidence="3 7" id="KW-0548">Nucleotidyltransferase</keyword>
<feature type="binding site" evidence="5">
    <location>
        <position position="117"/>
    </location>
    <ligand>
        <name>UTP</name>
        <dbReference type="ChEBI" id="CHEBI:46398"/>
    </ligand>
</feature>
<keyword evidence="2 7" id="KW-0808">Transferase</keyword>
<dbReference type="EMBL" id="CP000112">
    <property type="protein sequence ID" value="ABB38116.1"/>
    <property type="molecule type" value="Genomic_DNA"/>
</dbReference>
<dbReference type="PANTHER" id="PTHR43511">
    <property type="match status" value="1"/>
</dbReference>
<dbReference type="AlphaFoldDB" id="Q312N0"/>
<evidence type="ECO:0000256" key="1">
    <source>
        <dbReference type="ARBA" id="ARBA00010401"/>
    </source>
</evidence>
<feature type="binding site" evidence="5">
    <location>
        <position position="387"/>
    </location>
    <ligand>
        <name>UTP</name>
        <dbReference type="ChEBI" id="CHEBI:46398"/>
    </ligand>
</feature>
<dbReference type="GO" id="GO:0003983">
    <property type="term" value="F:UTP:glucose-1-phosphate uridylyltransferase activity"/>
    <property type="evidence" value="ECO:0007669"/>
    <property type="project" value="UniProtKB-EC"/>
</dbReference>
<dbReference type="GO" id="GO:0006011">
    <property type="term" value="P:UDP-alpha-D-glucose metabolic process"/>
    <property type="evidence" value="ECO:0007669"/>
    <property type="project" value="InterPro"/>
</dbReference>
<reference evidence="7 8" key="1">
    <citation type="journal article" date="2011" name="J. Bacteriol.">
        <title>Complete genome sequence and updated annotation of Desulfovibrio alaskensis G20.</title>
        <authorList>
            <person name="Hauser L.J."/>
            <person name="Land M.L."/>
            <person name="Brown S.D."/>
            <person name="Larimer F."/>
            <person name="Keller K.L."/>
            <person name="Rapp-Giles B.J."/>
            <person name="Price M.N."/>
            <person name="Lin M."/>
            <person name="Bruce D.C."/>
            <person name="Detter J.C."/>
            <person name="Tapia R."/>
            <person name="Han C.S."/>
            <person name="Goodwin L.A."/>
            <person name="Cheng J.F."/>
            <person name="Pitluck S."/>
            <person name="Copeland A."/>
            <person name="Lucas S."/>
            <person name="Nolan M."/>
            <person name="Lapidus A.L."/>
            <person name="Palumbo A.V."/>
            <person name="Wall J.D."/>
        </authorList>
    </citation>
    <scope>NUCLEOTIDE SEQUENCE [LARGE SCALE GENOMIC DNA]</scope>
    <source>
        <strain evidence="8">ATCC BAA 1058 / DSM 17464 / G20</strain>
    </source>
</reference>
<dbReference type="Gene3D" id="2.160.10.10">
    <property type="entry name" value="Hexapeptide repeat proteins"/>
    <property type="match status" value="1"/>
</dbReference>
<gene>
    <name evidence="7" type="ordered locus">Dde_1315</name>
</gene>
<dbReference type="eggNOG" id="COG4284">
    <property type="taxonomic scope" value="Bacteria"/>
</dbReference>
<accession>Q312N0</accession>
<comment type="similarity">
    <text evidence="1">Belongs to the UDPGP type 1 family.</text>
</comment>
<dbReference type="RefSeq" id="WP_011367298.1">
    <property type="nucleotide sequence ID" value="NC_007519.1"/>
</dbReference>
<sequence length="490" mass="54240">MRVFPSGTMTEQQTPAADDSPRAGNGQTAFAPFARKMRLHGLSEGLIRLFNSYYDEIVARHTGYLHEAELLPVSAADLPHVDSLESFREAGRQAARQAVVIKLNGGLGTSMGMTHAKSLIPVFGEMRFLDIIMQQALLQQKECGGPLPLALMNSFSTHEETLQALADIREEDCRQCTPVCFVQHKFPKVSRRTLQPVSYPQSPDMEWNPPGHGDLYASLVTSGVLDDLLSHGRRYAFVSNSDNLGAVLDMRILGYMAGNELPFIMEVAPRTASDKKGGHLAQHRDGGLILRELAQCPPDETDAFQDIRRYGLFNTNNLWVDLHALKKRIEKEGLLRLPVILNPKTVNPRDKSSEPVWQVETAMGAGISMFTGAQAVVVNRDRFIPVKKCSDLLAVMSDCFALNQGTVSFSPECRYPTPQVTLDDRYYDHYDKLLQRIPYGPPSLKECSSLTIKGDVTFGRNVVIRGDTTITTGGTAHIPDNTELEGEVIL</sequence>
<feature type="region of interest" description="Disordered" evidence="6">
    <location>
        <begin position="1"/>
        <end position="27"/>
    </location>
</feature>
<proteinExistence type="inferred from homology"/>
<dbReference type="STRING" id="207559.Dde_1315"/>
<dbReference type="InterPro" id="IPR016267">
    <property type="entry name" value="UDPGP_trans"/>
</dbReference>
<dbReference type="SUPFAM" id="SSF53448">
    <property type="entry name" value="Nucleotide-diphospho-sugar transferases"/>
    <property type="match status" value="1"/>
</dbReference>
<dbReference type="KEGG" id="dde:Dde_1315"/>
<dbReference type="Pfam" id="PF01704">
    <property type="entry name" value="UDPGP"/>
    <property type="match status" value="1"/>
</dbReference>
<dbReference type="HOGENOM" id="CLU_023632_1_0_7"/>
<dbReference type="Proteomes" id="UP000002710">
    <property type="component" value="Chromosome"/>
</dbReference>
<feature type="binding site" evidence="5">
    <location>
        <position position="211"/>
    </location>
    <ligand>
        <name>UTP</name>
        <dbReference type="ChEBI" id="CHEBI:46398"/>
    </ligand>
</feature>
<dbReference type="CDD" id="cd00897">
    <property type="entry name" value="UGPase_euk"/>
    <property type="match status" value="1"/>
</dbReference>
<evidence type="ECO:0000313" key="7">
    <source>
        <dbReference type="EMBL" id="ABB38116.1"/>
    </source>
</evidence>
<dbReference type="InterPro" id="IPR002618">
    <property type="entry name" value="UDPGP_fam"/>
</dbReference>